<sequence length="534" mass="57618">MPPQPPSPVMSSSSTLWATASREWVIPAKPKPGRKPKKDLTPTPSQHSDVPDASGRRVQNRAAQRAFRERKQSQLAELQSRIQLYEQGEIERNVAIQSVAKRLKEENDRLYNENTQLKDKIATYERERSSQKSDDIKRWKDGSTCFDEQNLPNKRSRLDTKIIPVFQVPTPTSTVLSSPSLVSSPGSHVSSEIVLSPLPVRSPTQGDDMFPPAAAPTIDGMFDLSSGPKAPVYNRTHAIGAFECGFCVDGTSCVCREMALHPPPEASFKTEAVEPPASSLVQVALPSAPQINVQSILDNLPPYQPSVPLRRRPAVRPLRSLFPVVPLSANPSRVTATSAGSAECSGDPSNCLACADDVFGQAFCAAVCESLAAGGPCASCPRGIKCADNVHSNAPQEDGDPVETIPTSDAWRQLKSHPNVSFADLTLLAEVVARRSKCTGPNVVISPPLGSLTPERRSSPTTSGNPPAVGVDNNAILLSDPHALYRMKERERFVGAAPGLAPEEELLRCSQSRSVREVHAAGVREALALLDSRF</sequence>
<evidence type="ECO:0000256" key="1">
    <source>
        <dbReference type="ARBA" id="ARBA00004123"/>
    </source>
</evidence>
<dbReference type="SUPFAM" id="SSF57959">
    <property type="entry name" value="Leucine zipper domain"/>
    <property type="match status" value="1"/>
</dbReference>
<evidence type="ECO:0000259" key="4">
    <source>
        <dbReference type="PROSITE" id="PS00036"/>
    </source>
</evidence>
<feature type="region of interest" description="Disordered" evidence="3">
    <location>
        <begin position="21"/>
        <end position="72"/>
    </location>
</feature>
<dbReference type="InterPro" id="IPR004827">
    <property type="entry name" value="bZIP"/>
</dbReference>
<feature type="domain" description="BZIP" evidence="4">
    <location>
        <begin position="56"/>
        <end position="70"/>
    </location>
</feature>
<dbReference type="GO" id="GO:0090575">
    <property type="term" value="C:RNA polymerase II transcription regulator complex"/>
    <property type="evidence" value="ECO:0007669"/>
    <property type="project" value="TreeGrafter"/>
</dbReference>
<dbReference type="GO" id="GO:0000976">
    <property type="term" value="F:transcription cis-regulatory region binding"/>
    <property type="evidence" value="ECO:0007669"/>
    <property type="project" value="InterPro"/>
</dbReference>
<protein>
    <recommendedName>
        <fullName evidence="4">BZIP domain-containing protein</fullName>
    </recommendedName>
</protein>
<comment type="subcellular location">
    <subcellularLocation>
        <location evidence="1">Nucleus</location>
    </subcellularLocation>
</comment>
<dbReference type="AlphaFoldDB" id="A0AAD4LIV1"/>
<gene>
    <name evidence="5" type="ORF">EDB92DRAFT_1870612</name>
</gene>
<dbReference type="GO" id="GO:0001228">
    <property type="term" value="F:DNA-binding transcription activator activity, RNA polymerase II-specific"/>
    <property type="evidence" value="ECO:0007669"/>
    <property type="project" value="TreeGrafter"/>
</dbReference>
<keyword evidence="2" id="KW-0539">Nucleus</keyword>
<dbReference type="InterPro" id="IPR050936">
    <property type="entry name" value="AP-1-like"/>
</dbReference>
<keyword evidence="6" id="KW-1185">Reference proteome</keyword>
<comment type="caution">
    <text evidence="5">The sequence shown here is derived from an EMBL/GenBank/DDBJ whole genome shotgun (WGS) entry which is preliminary data.</text>
</comment>
<evidence type="ECO:0000313" key="6">
    <source>
        <dbReference type="Proteomes" id="UP001201163"/>
    </source>
</evidence>
<feature type="region of interest" description="Disordered" evidence="3">
    <location>
        <begin position="447"/>
        <end position="473"/>
    </location>
</feature>
<evidence type="ECO:0000256" key="3">
    <source>
        <dbReference type="SAM" id="MobiDB-lite"/>
    </source>
</evidence>
<dbReference type="InterPro" id="IPR018287">
    <property type="entry name" value="Hap4_TF_heteromerisation"/>
</dbReference>
<name>A0AAD4LIV1_9AGAM</name>
<evidence type="ECO:0000256" key="2">
    <source>
        <dbReference type="ARBA" id="ARBA00023242"/>
    </source>
</evidence>
<dbReference type="Gene3D" id="1.20.5.170">
    <property type="match status" value="1"/>
</dbReference>
<dbReference type="PROSITE" id="PS00036">
    <property type="entry name" value="BZIP_BASIC"/>
    <property type="match status" value="1"/>
</dbReference>
<accession>A0AAD4LIV1</accession>
<dbReference type="PANTHER" id="PTHR40621">
    <property type="entry name" value="TRANSCRIPTION FACTOR KAPC-RELATED"/>
    <property type="match status" value="1"/>
</dbReference>
<dbReference type="InterPro" id="IPR046347">
    <property type="entry name" value="bZIP_sf"/>
</dbReference>
<dbReference type="Pfam" id="PF10297">
    <property type="entry name" value="Hap4_Hap_bind"/>
    <property type="match status" value="1"/>
</dbReference>
<proteinExistence type="predicted"/>
<organism evidence="5 6">
    <name type="scientific">Lactarius akahatsu</name>
    <dbReference type="NCBI Taxonomy" id="416441"/>
    <lineage>
        <taxon>Eukaryota</taxon>
        <taxon>Fungi</taxon>
        <taxon>Dikarya</taxon>
        <taxon>Basidiomycota</taxon>
        <taxon>Agaricomycotina</taxon>
        <taxon>Agaricomycetes</taxon>
        <taxon>Russulales</taxon>
        <taxon>Russulaceae</taxon>
        <taxon>Lactarius</taxon>
    </lineage>
</organism>
<dbReference type="EMBL" id="JAKELL010000040">
    <property type="protein sequence ID" value="KAH8988921.1"/>
    <property type="molecule type" value="Genomic_DNA"/>
</dbReference>
<evidence type="ECO:0000313" key="5">
    <source>
        <dbReference type="EMBL" id="KAH8988921.1"/>
    </source>
</evidence>
<dbReference type="SMART" id="SM00338">
    <property type="entry name" value="BRLZ"/>
    <property type="match status" value="1"/>
</dbReference>
<reference evidence="5" key="1">
    <citation type="submission" date="2022-01" db="EMBL/GenBank/DDBJ databases">
        <title>Comparative genomics reveals a dynamic genome evolution in the ectomycorrhizal milk-cap (Lactarius) mushrooms.</title>
        <authorList>
            <consortium name="DOE Joint Genome Institute"/>
            <person name="Lebreton A."/>
            <person name="Tang N."/>
            <person name="Kuo A."/>
            <person name="LaButti K."/>
            <person name="Drula E."/>
            <person name="Barry K."/>
            <person name="Clum A."/>
            <person name="Lipzen A."/>
            <person name="Mousain D."/>
            <person name="Ng V."/>
            <person name="Wang R."/>
            <person name="Wang X."/>
            <person name="Dai Y."/>
            <person name="Henrissat B."/>
            <person name="Grigoriev I.V."/>
            <person name="Guerin-Laguette A."/>
            <person name="Yu F."/>
            <person name="Martin F.M."/>
        </authorList>
    </citation>
    <scope>NUCLEOTIDE SEQUENCE</scope>
    <source>
        <strain evidence="5">QP</strain>
    </source>
</reference>
<dbReference type="Proteomes" id="UP001201163">
    <property type="component" value="Unassembled WGS sequence"/>
</dbReference>
<dbReference type="CDD" id="cd14688">
    <property type="entry name" value="bZIP_YAP"/>
    <property type="match status" value="1"/>
</dbReference>
<dbReference type="PANTHER" id="PTHR40621:SF7">
    <property type="entry name" value="BZIP DOMAIN-CONTAINING PROTEIN"/>
    <property type="match status" value="1"/>
</dbReference>